<gene>
    <name evidence="4" type="ORF">ACLFYP115_02334</name>
</gene>
<dbReference type="GO" id="GO:0032259">
    <property type="term" value="P:methylation"/>
    <property type="evidence" value="ECO:0007669"/>
    <property type="project" value="UniProtKB-KW"/>
</dbReference>
<keyword evidence="2" id="KW-0808">Transferase</keyword>
<dbReference type="GO" id="GO:0008168">
    <property type="term" value="F:methyltransferase activity"/>
    <property type="evidence" value="ECO:0007669"/>
    <property type="project" value="UniProtKB-KW"/>
</dbReference>
<name>A0A6N2V6W6_9FIRM</name>
<dbReference type="InterPro" id="IPR029063">
    <property type="entry name" value="SAM-dependent_MTases_sf"/>
</dbReference>
<keyword evidence="1" id="KW-0489">Methyltransferase</keyword>
<evidence type="ECO:0000256" key="2">
    <source>
        <dbReference type="ARBA" id="ARBA00022679"/>
    </source>
</evidence>
<evidence type="ECO:0000256" key="1">
    <source>
        <dbReference type="ARBA" id="ARBA00022603"/>
    </source>
</evidence>
<dbReference type="SUPFAM" id="SSF53335">
    <property type="entry name" value="S-adenosyl-L-methionine-dependent methyltransferases"/>
    <property type="match status" value="1"/>
</dbReference>
<reference evidence="4" key="1">
    <citation type="submission" date="2019-11" db="EMBL/GenBank/DDBJ databases">
        <authorList>
            <person name="Feng L."/>
        </authorList>
    </citation>
    <scope>NUCLEOTIDE SEQUENCE</scope>
    <source>
        <strain evidence="4">AcaccaeLFYP115</strain>
    </source>
</reference>
<dbReference type="CDD" id="cd02440">
    <property type="entry name" value="AdoMet_MTases"/>
    <property type="match status" value="1"/>
</dbReference>
<accession>A0A6N2V6W6</accession>
<dbReference type="Gene3D" id="3.40.50.150">
    <property type="entry name" value="Vaccinia Virus protein VP39"/>
    <property type="match status" value="1"/>
</dbReference>
<protein>
    <submittedName>
        <fullName evidence="4">Tellurite resistance protein TehB</fullName>
    </submittedName>
</protein>
<organism evidence="4">
    <name type="scientific">Anaerostipes caccae</name>
    <dbReference type="NCBI Taxonomy" id="105841"/>
    <lineage>
        <taxon>Bacteria</taxon>
        <taxon>Bacillati</taxon>
        <taxon>Bacillota</taxon>
        <taxon>Clostridia</taxon>
        <taxon>Lachnospirales</taxon>
        <taxon>Lachnospiraceae</taxon>
        <taxon>Anaerostipes</taxon>
    </lineage>
</organism>
<dbReference type="RefSeq" id="WP_006567725.1">
    <property type="nucleotide sequence ID" value="NZ_BAABZP010000001.1"/>
</dbReference>
<dbReference type="InterPro" id="IPR041698">
    <property type="entry name" value="Methyltransf_25"/>
</dbReference>
<evidence type="ECO:0000313" key="4">
    <source>
        <dbReference type="EMBL" id="VYT26204.1"/>
    </source>
</evidence>
<evidence type="ECO:0000259" key="3">
    <source>
        <dbReference type="Pfam" id="PF13649"/>
    </source>
</evidence>
<dbReference type="AlphaFoldDB" id="A0A6N2V6W6"/>
<proteinExistence type="predicted"/>
<dbReference type="PANTHER" id="PTHR43861:SF1">
    <property type="entry name" value="TRANS-ACONITATE 2-METHYLTRANSFERASE"/>
    <property type="match status" value="1"/>
</dbReference>
<dbReference type="EMBL" id="CACRSQ010000007">
    <property type="protein sequence ID" value="VYT26204.1"/>
    <property type="molecule type" value="Genomic_DNA"/>
</dbReference>
<feature type="domain" description="Methyltransferase" evidence="3">
    <location>
        <begin position="42"/>
        <end position="130"/>
    </location>
</feature>
<sequence length="199" mass="23160">MHSKTIKYYNENAGEFVSNTVGANMEYHQKCFCERLPKGALILDFGCGSGRDTKHFMSQGYQVDAMDGSEELCRMASDFTGIEVQHRYFYELDEEDRYDGIWACSSILHLPIDELKEVFPKMAKALRNQGVVYASFKYGEFEGERNGRYFTDLNEERLHRLADEAGVFIVEETWITSDVRPGRDEEKWLNMILKKKELF</sequence>
<dbReference type="PANTHER" id="PTHR43861">
    <property type="entry name" value="TRANS-ACONITATE 2-METHYLTRANSFERASE-RELATED"/>
    <property type="match status" value="1"/>
</dbReference>
<dbReference type="Pfam" id="PF13649">
    <property type="entry name" value="Methyltransf_25"/>
    <property type="match status" value="1"/>
</dbReference>